<proteinExistence type="predicted"/>
<gene>
    <name evidence="1" type="ORF">GCM10011332_13450</name>
</gene>
<evidence type="ECO:0000313" key="1">
    <source>
        <dbReference type="EMBL" id="GGF60982.1"/>
    </source>
</evidence>
<name>A0A917BX88_9PROT</name>
<comment type="caution">
    <text evidence="1">The sequence shown here is derived from an EMBL/GenBank/DDBJ whole genome shotgun (WGS) entry which is preliminary data.</text>
</comment>
<evidence type="ECO:0000313" key="2">
    <source>
        <dbReference type="Proteomes" id="UP000632498"/>
    </source>
</evidence>
<keyword evidence="2" id="KW-1185">Reference proteome</keyword>
<dbReference type="RefSeq" id="WP_188663087.1">
    <property type="nucleotide sequence ID" value="NZ_BMHV01000008.1"/>
</dbReference>
<dbReference type="Proteomes" id="UP000632498">
    <property type="component" value="Unassembled WGS sequence"/>
</dbReference>
<accession>A0A917BX88</accession>
<dbReference type="EMBL" id="BMHV01000008">
    <property type="protein sequence ID" value="GGF60982.1"/>
    <property type="molecule type" value="Genomic_DNA"/>
</dbReference>
<sequence>MSSIVKTNKFTQALSDCIRSNPKFKAGQSYADLSMWTRLCVGLSDTEIFSMLPIALRNVWADEEIHPLLQERGAIGTGRFNVQSLAATLVCFRRTETQNSEVRVLQSQLAHLSHEFNSLSFSVFDILKRLDRLEAENVTLKQALNIGGLSDDPAGLPKTETQQISIRSDQDAVTKYVL</sequence>
<reference evidence="1" key="1">
    <citation type="journal article" date="2014" name="Int. J. Syst. Evol. Microbiol.">
        <title>Complete genome sequence of Corynebacterium casei LMG S-19264T (=DSM 44701T), isolated from a smear-ripened cheese.</title>
        <authorList>
            <consortium name="US DOE Joint Genome Institute (JGI-PGF)"/>
            <person name="Walter F."/>
            <person name="Albersmeier A."/>
            <person name="Kalinowski J."/>
            <person name="Ruckert C."/>
        </authorList>
    </citation>
    <scope>NUCLEOTIDE SEQUENCE</scope>
    <source>
        <strain evidence="1">CGMCC 1.15254</strain>
    </source>
</reference>
<organism evidence="1 2">
    <name type="scientific">Terasakiella brassicae</name>
    <dbReference type="NCBI Taxonomy" id="1634917"/>
    <lineage>
        <taxon>Bacteria</taxon>
        <taxon>Pseudomonadati</taxon>
        <taxon>Pseudomonadota</taxon>
        <taxon>Alphaproteobacteria</taxon>
        <taxon>Rhodospirillales</taxon>
        <taxon>Terasakiellaceae</taxon>
        <taxon>Terasakiella</taxon>
    </lineage>
</organism>
<protein>
    <submittedName>
        <fullName evidence="1">Uncharacterized protein</fullName>
    </submittedName>
</protein>
<reference evidence="1" key="2">
    <citation type="submission" date="2020-09" db="EMBL/GenBank/DDBJ databases">
        <authorList>
            <person name="Sun Q."/>
            <person name="Zhou Y."/>
        </authorList>
    </citation>
    <scope>NUCLEOTIDE SEQUENCE</scope>
    <source>
        <strain evidence="1">CGMCC 1.15254</strain>
    </source>
</reference>
<dbReference type="AlphaFoldDB" id="A0A917BX88"/>